<gene>
    <name evidence="2" type="ORF">Dsin_014590</name>
</gene>
<keyword evidence="3" id="KW-1185">Reference proteome</keyword>
<name>A0AAE0AN68_9ROSI</name>
<evidence type="ECO:0000256" key="1">
    <source>
        <dbReference type="SAM" id="MobiDB-lite"/>
    </source>
</evidence>
<proteinExistence type="predicted"/>
<comment type="caution">
    <text evidence="2">The sequence shown here is derived from an EMBL/GenBank/DDBJ whole genome shotgun (WGS) entry which is preliminary data.</text>
</comment>
<dbReference type="AlphaFoldDB" id="A0AAE0AN68"/>
<feature type="compositionally biased region" description="Basic and acidic residues" evidence="1">
    <location>
        <begin position="84"/>
        <end position="93"/>
    </location>
</feature>
<accession>A0AAE0AN68</accession>
<reference evidence="2" key="1">
    <citation type="journal article" date="2023" name="Plant J.">
        <title>Genome sequences and population genomics provide insights into the demographic history, inbreeding, and mutation load of two 'living fossil' tree species of Dipteronia.</title>
        <authorList>
            <person name="Feng Y."/>
            <person name="Comes H.P."/>
            <person name="Chen J."/>
            <person name="Zhu S."/>
            <person name="Lu R."/>
            <person name="Zhang X."/>
            <person name="Li P."/>
            <person name="Qiu J."/>
            <person name="Olsen K.M."/>
            <person name="Qiu Y."/>
        </authorList>
    </citation>
    <scope>NUCLEOTIDE SEQUENCE</scope>
    <source>
        <strain evidence="2">NBL</strain>
    </source>
</reference>
<feature type="region of interest" description="Disordered" evidence="1">
    <location>
        <begin position="74"/>
        <end position="100"/>
    </location>
</feature>
<sequence>MSDYGVNKEQDPWTANCGVQESFSSPAAIESQSHTLQDFSSFLGSSSPQQRVDFSSSQLYQSQAESEDLAFWEGQPNILSPTHPEQENRHEIPSPRSDITLNTGMENKIVWNAISDVNHSLQACSPPGADTLDTWRDG</sequence>
<dbReference type="EMBL" id="JANJYJ010000004">
    <property type="protein sequence ID" value="KAK3220620.1"/>
    <property type="molecule type" value="Genomic_DNA"/>
</dbReference>
<dbReference type="Proteomes" id="UP001281410">
    <property type="component" value="Unassembled WGS sequence"/>
</dbReference>
<evidence type="ECO:0000313" key="2">
    <source>
        <dbReference type="EMBL" id="KAK3220620.1"/>
    </source>
</evidence>
<evidence type="ECO:0000313" key="3">
    <source>
        <dbReference type="Proteomes" id="UP001281410"/>
    </source>
</evidence>
<protein>
    <submittedName>
        <fullName evidence="2">Uncharacterized protein</fullName>
    </submittedName>
</protein>
<organism evidence="2 3">
    <name type="scientific">Dipteronia sinensis</name>
    <dbReference type="NCBI Taxonomy" id="43782"/>
    <lineage>
        <taxon>Eukaryota</taxon>
        <taxon>Viridiplantae</taxon>
        <taxon>Streptophyta</taxon>
        <taxon>Embryophyta</taxon>
        <taxon>Tracheophyta</taxon>
        <taxon>Spermatophyta</taxon>
        <taxon>Magnoliopsida</taxon>
        <taxon>eudicotyledons</taxon>
        <taxon>Gunneridae</taxon>
        <taxon>Pentapetalae</taxon>
        <taxon>rosids</taxon>
        <taxon>malvids</taxon>
        <taxon>Sapindales</taxon>
        <taxon>Sapindaceae</taxon>
        <taxon>Hippocastanoideae</taxon>
        <taxon>Acereae</taxon>
        <taxon>Dipteronia</taxon>
    </lineage>
</organism>